<dbReference type="EMBL" id="CP048711">
    <property type="protein sequence ID" value="QIB66473.1"/>
    <property type="molecule type" value="Genomic_DNA"/>
</dbReference>
<dbReference type="AlphaFoldDB" id="A0A6C0U3P9"/>
<organism evidence="2 3">
    <name type="scientific">Kineobactrum salinum</name>
    <dbReference type="NCBI Taxonomy" id="2708301"/>
    <lineage>
        <taxon>Bacteria</taxon>
        <taxon>Pseudomonadati</taxon>
        <taxon>Pseudomonadota</taxon>
        <taxon>Gammaproteobacteria</taxon>
        <taxon>Cellvibrionales</taxon>
        <taxon>Halieaceae</taxon>
        <taxon>Kineobactrum</taxon>
    </lineage>
</organism>
<dbReference type="PIRSF" id="PIRSF001439">
    <property type="entry name" value="CryM"/>
    <property type="match status" value="1"/>
</dbReference>
<sequence length="324" mass="34407">MIILNKHQLRARLDPGTTIGLMRTAMRQVSAGDSLQPLRWGMSMPAGGMMGMMPGYLAEPECFGIKVVNMMPANRGSHYSSHSGCMLLFDAVHGQPLALLDAGELTASRTAAASALATDLLARATARILVIIGAGEQARAHIDALCTVRSFDEIRVCFRDPDQSQAFFATVNPRHAARLRGFTDIAAAMAGADVACTVTSSASPVLKASMLQPGLHINLVGACTRDRQEIETGALPGCRYLTDSSLSAWDQAGELATGVGSGVIDESYIAGEIGAVIDGDIEGRRNDEEITIYRSLGVAAQDLVVAHHLYLQATQESFGTEVDF</sequence>
<dbReference type="PANTHER" id="PTHR13812:SF19">
    <property type="entry name" value="KETIMINE REDUCTASE MU-CRYSTALLIN"/>
    <property type="match status" value="1"/>
</dbReference>
<dbReference type="Gene3D" id="3.30.1780.10">
    <property type="entry name" value="ornithine cyclodeaminase, domain 1"/>
    <property type="match status" value="1"/>
</dbReference>
<dbReference type="InterPro" id="IPR036291">
    <property type="entry name" value="NAD(P)-bd_dom_sf"/>
</dbReference>
<dbReference type="SUPFAM" id="SSF51735">
    <property type="entry name" value="NAD(P)-binding Rossmann-fold domains"/>
    <property type="match status" value="1"/>
</dbReference>
<gene>
    <name evidence="2" type="ORF">G3T16_14760</name>
</gene>
<reference evidence="2 3" key="1">
    <citation type="submission" date="2020-02" db="EMBL/GenBank/DDBJ databases">
        <title>Genome sequencing for Kineobactrum sp. M2.</title>
        <authorList>
            <person name="Park S.-J."/>
        </authorList>
    </citation>
    <scope>NUCLEOTIDE SEQUENCE [LARGE SCALE GENOMIC DNA]</scope>
    <source>
        <strain evidence="2 3">M2</strain>
    </source>
</reference>
<dbReference type="Pfam" id="PF02423">
    <property type="entry name" value="OCD_Mu_crystall"/>
    <property type="match status" value="1"/>
</dbReference>
<dbReference type="InterPro" id="IPR023401">
    <property type="entry name" value="ODC_N"/>
</dbReference>
<dbReference type="Proteomes" id="UP000477680">
    <property type="component" value="Chromosome"/>
</dbReference>
<dbReference type="GO" id="GO:0016491">
    <property type="term" value="F:oxidoreductase activity"/>
    <property type="evidence" value="ECO:0007669"/>
    <property type="project" value="UniProtKB-ARBA"/>
</dbReference>
<dbReference type="PANTHER" id="PTHR13812">
    <property type="entry name" value="KETIMINE REDUCTASE MU-CRYSTALLIN"/>
    <property type="match status" value="1"/>
</dbReference>
<dbReference type="KEGG" id="kim:G3T16_14760"/>
<dbReference type="FunFam" id="3.40.50.720:FF:000311">
    <property type="entry name" value="Ornithine cyclodeaminase"/>
    <property type="match status" value="1"/>
</dbReference>
<evidence type="ECO:0000256" key="1">
    <source>
        <dbReference type="ARBA" id="ARBA00008903"/>
    </source>
</evidence>
<comment type="similarity">
    <text evidence="1">Belongs to the ornithine cyclodeaminase/mu-crystallin family.</text>
</comment>
<dbReference type="RefSeq" id="WP_163495907.1">
    <property type="nucleotide sequence ID" value="NZ_CP048711.1"/>
</dbReference>
<evidence type="ECO:0000313" key="2">
    <source>
        <dbReference type="EMBL" id="QIB66473.1"/>
    </source>
</evidence>
<dbReference type="InterPro" id="IPR003462">
    <property type="entry name" value="ODC_Mu_crystall"/>
</dbReference>
<proteinExistence type="inferred from homology"/>
<name>A0A6C0U3P9_9GAMM</name>
<protein>
    <submittedName>
        <fullName evidence="2">Ornithine cyclodeaminase family protein</fullName>
    </submittedName>
</protein>
<keyword evidence="3" id="KW-1185">Reference proteome</keyword>
<dbReference type="GO" id="GO:0019752">
    <property type="term" value="P:carboxylic acid metabolic process"/>
    <property type="evidence" value="ECO:0007669"/>
    <property type="project" value="UniProtKB-ARBA"/>
</dbReference>
<dbReference type="Gene3D" id="3.40.50.720">
    <property type="entry name" value="NAD(P)-binding Rossmann-like Domain"/>
    <property type="match status" value="1"/>
</dbReference>
<dbReference type="GO" id="GO:0005737">
    <property type="term" value="C:cytoplasm"/>
    <property type="evidence" value="ECO:0007669"/>
    <property type="project" value="TreeGrafter"/>
</dbReference>
<evidence type="ECO:0000313" key="3">
    <source>
        <dbReference type="Proteomes" id="UP000477680"/>
    </source>
</evidence>
<accession>A0A6C0U3P9</accession>